<reference evidence="2" key="1">
    <citation type="submission" date="2019-03" db="EMBL/GenBank/DDBJ databases">
        <title>Afifella sp. nov., isolated from activated sludge.</title>
        <authorList>
            <person name="Li Q."/>
            <person name="Liu Y."/>
        </authorList>
    </citation>
    <scope>NUCLEOTIDE SEQUENCE</scope>
    <source>
        <strain evidence="2">L72</strain>
    </source>
</reference>
<protein>
    <submittedName>
        <fullName evidence="2">Uncharacterized protein</fullName>
    </submittedName>
</protein>
<gene>
    <name evidence="2" type="ORF">E4O86_22930</name>
</gene>
<proteinExistence type="predicted"/>
<evidence type="ECO:0000256" key="1">
    <source>
        <dbReference type="SAM" id="MobiDB-lite"/>
    </source>
</evidence>
<dbReference type="Proteomes" id="UP000773614">
    <property type="component" value="Unassembled WGS sequence"/>
</dbReference>
<dbReference type="AlphaFoldDB" id="A0A964WW65"/>
<evidence type="ECO:0000313" key="2">
    <source>
        <dbReference type="EMBL" id="MYZ50555.1"/>
    </source>
</evidence>
<evidence type="ECO:0000313" key="3">
    <source>
        <dbReference type="Proteomes" id="UP000773614"/>
    </source>
</evidence>
<keyword evidence="3" id="KW-1185">Reference proteome</keyword>
<comment type="caution">
    <text evidence="2">The sequence shown here is derived from an EMBL/GenBank/DDBJ whole genome shotgun (WGS) entry which is preliminary data.</text>
</comment>
<feature type="region of interest" description="Disordered" evidence="1">
    <location>
        <begin position="44"/>
        <end position="70"/>
    </location>
</feature>
<name>A0A964WW65_9HYPH</name>
<dbReference type="RefSeq" id="WP_161142859.1">
    <property type="nucleotide sequence ID" value="NZ_SPKJ01000220.1"/>
</dbReference>
<sequence>MRLLLYVLLAIGILAGAAALIGPRPPGETPAHADALPAWKQAALPDSDTGVRNVTPAGITAPPSAARPPR</sequence>
<accession>A0A964WW65</accession>
<dbReference type="EMBL" id="SPKJ01000220">
    <property type="protein sequence ID" value="MYZ50555.1"/>
    <property type="molecule type" value="Genomic_DNA"/>
</dbReference>
<organism evidence="2 3">
    <name type="scientific">Propylenella binzhouense</name>
    <dbReference type="NCBI Taxonomy" id="2555902"/>
    <lineage>
        <taxon>Bacteria</taxon>
        <taxon>Pseudomonadati</taxon>
        <taxon>Pseudomonadota</taxon>
        <taxon>Alphaproteobacteria</taxon>
        <taxon>Hyphomicrobiales</taxon>
        <taxon>Propylenellaceae</taxon>
        <taxon>Propylenella</taxon>
    </lineage>
</organism>
<feature type="non-terminal residue" evidence="2">
    <location>
        <position position="70"/>
    </location>
</feature>